<reference evidence="2 3" key="1">
    <citation type="submission" date="2018-09" db="EMBL/GenBank/DDBJ databases">
        <title>Genomic investigation of the strawberry pathogen Phytophthora fragariae indicates pathogenicity is determined by transcriptional variation in three key races.</title>
        <authorList>
            <person name="Adams T.M."/>
            <person name="Armitage A.D."/>
            <person name="Sobczyk M.K."/>
            <person name="Bates H.J."/>
            <person name="Dunwell J.M."/>
            <person name="Nellist C.F."/>
            <person name="Harrison R.J."/>
        </authorList>
    </citation>
    <scope>NUCLEOTIDE SEQUENCE [LARGE SCALE GENOMIC DNA]</scope>
    <source>
        <strain evidence="2 3">SCRP245</strain>
    </source>
</reference>
<sequence length="239" mass="26606">MNRAAAAAAWRVVAGRSRSVLFLLLLQLALHHQGQDAKCRRVELYPPTIPLWGCHSAPCSSSKFDQHHYTDYGVPRLGIRAEFVATSRYSHFRFGGAKAEAVAVDADAAAQPRRKFAVKDAQRVWARTAPTSIPASGRRQPHPHQCVSIAEGLDLSYHADMRLLRAGRYLHKHDDDLDCEQELDEDDPAFYGNLAFFRLQCGVQLRVVRRSAHPLKAPAAPASPSAVDDRDEDIFAMEL</sequence>
<dbReference type="EMBL" id="QXFW01002884">
    <property type="protein sequence ID" value="KAE8974636.1"/>
    <property type="molecule type" value="Genomic_DNA"/>
</dbReference>
<gene>
    <name evidence="2" type="ORF">PF011_g24787</name>
</gene>
<accession>A0A6A3HV64</accession>
<evidence type="ECO:0000313" key="2">
    <source>
        <dbReference type="EMBL" id="KAE8974636.1"/>
    </source>
</evidence>
<evidence type="ECO:0000313" key="3">
    <source>
        <dbReference type="Proteomes" id="UP000460718"/>
    </source>
</evidence>
<proteinExistence type="predicted"/>
<comment type="caution">
    <text evidence="2">The sequence shown here is derived from an EMBL/GenBank/DDBJ whole genome shotgun (WGS) entry which is preliminary data.</text>
</comment>
<feature type="chain" id="PRO_5025404030" evidence="1">
    <location>
        <begin position="35"/>
        <end position="239"/>
    </location>
</feature>
<evidence type="ECO:0000256" key="1">
    <source>
        <dbReference type="SAM" id="SignalP"/>
    </source>
</evidence>
<dbReference type="AlphaFoldDB" id="A0A6A3HV64"/>
<feature type="signal peptide" evidence="1">
    <location>
        <begin position="1"/>
        <end position="34"/>
    </location>
</feature>
<organism evidence="2 3">
    <name type="scientific">Phytophthora fragariae</name>
    <dbReference type="NCBI Taxonomy" id="53985"/>
    <lineage>
        <taxon>Eukaryota</taxon>
        <taxon>Sar</taxon>
        <taxon>Stramenopiles</taxon>
        <taxon>Oomycota</taxon>
        <taxon>Peronosporomycetes</taxon>
        <taxon>Peronosporales</taxon>
        <taxon>Peronosporaceae</taxon>
        <taxon>Phytophthora</taxon>
    </lineage>
</organism>
<name>A0A6A3HV64_9STRA</name>
<protein>
    <submittedName>
        <fullName evidence="2">Uncharacterized protein</fullName>
    </submittedName>
</protein>
<keyword evidence="1" id="KW-0732">Signal</keyword>
<dbReference type="Proteomes" id="UP000460718">
    <property type="component" value="Unassembled WGS sequence"/>
</dbReference>